<dbReference type="PANTHER" id="PTHR45526:SF1">
    <property type="entry name" value="TRANSCRIPTIONAL REGULATORY PROTEIN DCUR-RELATED"/>
    <property type="match status" value="1"/>
</dbReference>
<evidence type="ECO:0000313" key="4">
    <source>
        <dbReference type="Proteomes" id="UP000198598"/>
    </source>
</evidence>
<proteinExistence type="predicted"/>
<feature type="domain" description="Response regulatory" evidence="2">
    <location>
        <begin position="9"/>
        <end position="121"/>
    </location>
</feature>
<dbReference type="Gene3D" id="3.40.50.2300">
    <property type="match status" value="1"/>
</dbReference>
<keyword evidence="4" id="KW-1185">Reference proteome</keyword>
<dbReference type="GO" id="GO:0000156">
    <property type="term" value="F:phosphorelay response regulator activity"/>
    <property type="evidence" value="ECO:0007669"/>
    <property type="project" value="TreeGrafter"/>
</dbReference>
<accession>A0A1I2BF50</accession>
<sequence length="254" mass="28751">MNNSLKKIKCLIVEDEPNAQELLQDHIELTPSLTFVGVASNVQEAIQLCIEQKPDLLLLDIQMPRFSGFDLLDVLPKPVPLVIITTAHKKYAIKGYEHAVIDFLLKPVSYEKFAAAVQRVEGQMGISRSDFESTIDEAYVEKTSRILIVKEGRVDKKIPYESIDYLEADDNYVKIHLLKSAKGFIMTKNTTTKLLSLLPEEEFIRINRSYVVRVDQVSKATQASIKLFSGQELPVGPKYKSHVKDFFAYLTSSI</sequence>
<dbReference type="PANTHER" id="PTHR45526">
    <property type="entry name" value="TRANSCRIPTIONAL REGULATORY PROTEIN DPIA"/>
    <property type="match status" value="1"/>
</dbReference>
<dbReference type="PROSITE" id="PS50110">
    <property type="entry name" value="RESPONSE_REGULATORY"/>
    <property type="match status" value="1"/>
</dbReference>
<dbReference type="SUPFAM" id="SSF52172">
    <property type="entry name" value="CheY-like"/>
    <property type="match status" value="1"/>
</dbReference>
<dbReference type="Gene3D" id="2.40.50.1020">
    <property type="entry name" value="LytTr DNA-binding domain"/>
    <property type="match status" value="1"/>
</dbReference>
<dbReference type="SMART" id="SM00850">
    <property type="entry name" value="LytTR"/>
    <property type="match status" value="1"/>
</dbReference>
<dbReference type="InterPro" id="IPR001789">
    <property type="entry name" value="Sig_transdc_resp-reg_receiver"/>
</dbReference>
<keyword evidence="1" id="KW-0597">Phosphoprotein</keyword>
<dbReference type="Pfam" id="PF00072">
    <property type="entry name" value="Response_reg"/>
    <property type="match status" value="1"/>
</dbReference>
<reference evidence="3 4" key="1">
    <citation type="submission" date="2016-10" db="EMBL/GenBank/DDBJ databases">
        <authorList>
            <person name="de Groot N.N."/>
        </authorList>
    </citation>
    <scope>NUCLEOTIDE SEQUENCE [LARGE SCALE GENOMIC DNA]</scope>
    <source>
        <strain evidence="3 4">DSM 26130</strain>
    </source>
</reference>
<dbReference type="InterPro" id="IPR007492">
    <property type="entry name" value="LytTR_DNA-bd_dom"/>
</dbReference>
<evidence type="ECO:0000313" key="3">
    <source>
        <dbReference type="EMBL" id="SFE53923.1"/>
    </source>
</evidence>
<dbReference type="RefSeq" id="WP_177236687.1">
    <property type="nucleotide sequence ID" value="NZ_FOLQ01000015.1"/>
</dbReference>
<dbReference type="AlphaFoldDB" id="A0A1I2BF50"/>
<dbReference type="GO" id="GO:0003677">
    <property type="term" value="F:DNA binding"/>
    <property type="evidence" value="ECO:0007669"/>
    <property type="project" value="InterPro"/>
</dbReference>
<feature type="modified residue" description="4-aspartylphosphate" evidence="1">
    <location>
        <position position="60"/>
    </location>
</feature>
<protein>
    <submittedName>
        <fullName evidence="3">Two component transcriptional regulator, LytTR family</fullName>
    </submittedName>
</protein>
<dbReference type="SMART" id="SM00448">
    <property type="entry name" value="REC"/>
    <property type="match status" value="1"/>
</dbReference>
<organism evidence="3 4">
    <name type="scientific">Spirosoma endophyticum</name>
    <dbReference type="NCBI Taxonomy" id="662367"/>
    <lineage>
        <taxon>Bacteria</taxon>
        <taxon>Pseudomonadati</taxon>
        <taxon>Bacteroidota</taxon>
        <taxon>Cytophagia</taxon>
        <taxon>Cytophagales</taxon>
        <taxon>Cytophagaceae</taxon>
        <taxon>Spirosoma</taxon>
    </lineage>
</organism>
<name>A0A1I2BF50_9BACT</name>
<dbReference type="InterPro" id="IPR011006">
    <property type="entry name" value="CheY-like_superfamily"/>
</dbReference>
<dbReference type="Proteomes" id="UP000198598">
    <property type="component" value="Unassembled WGS sequence"/>
</dbReference>
<evidence type="ECO:0000259" key="2">
    <source>
        <dbReference type="PROSITE" id="PS50110"/>
    </source>
</evidence>
<gene>
    <name evidence="3" type="ORF">SAMN05216167_11563</name>
</gene>
<dbReference type="EMBL" id="FOLQ01000015">
    <property type="protein sequence ID" value="SFE53923.1"/>
    <property type="molecule type" value="Genomic_DNA"/>
</dbReference>
<dbReference type="InterPro" id="IPR051271">
    <property type="entry name" value="2C-system_Tx_regulators"/>
</dbReference>
<dbReference type="STRING" id="662367.SAMN05216167_11563"/>
<dbReference type="Pfam" id="PF04397">
    <property type="entry name" value="LytTR"/>
    <property type="match status" value="1"/>
</dbReference>
<evidence type="ECO:0000256" key="1">
    <source>
        <dbReference type="PROSITE-ProRule" id="PRU00169"/>
    </source>
</evidence>